<sequence>MAFFWQGNIRFSAEDWKETIWYTLNVEGNRRFEGIDRLEVPMKLEKIRLQNFRSFTDQEFSFLDENDQVKPFTVLVGDNGVGKTAVLEGIVRGAAPIIKALQADAGDKVDISQLDIQIGRRWASIAIESIIQNRRFQWRNSKRESSMVQDWPGSPAATQREVKDFLSETFFSDQPIQQVPLVLYYSIARVGIDVPMRSRNPREMSPLKALTHCLDLKSDFRRFFEWFKGEEEDELRMQRDLGRPYRSRALTAVRTAIARMMNHNYRDVRIRSNPIRMVLLDDQNRELQVEQLSGGYKVVFSMIADIAGRLAQANPQLADPLAGEALVLIDELDLHLHPKWQKRIVRDLRETFPNCQFIVSTHSASIVQSLNADQLINLEELGRERTGAFKGWSLSEIQEFEMGVEYSKTEEYERIKEEFEEAVSDENGERAKELYRQIQKMVHPNSELLELFQFRLIGIGVAIDDLFE</sequence>
<dbReference type="EMBL" id="JMIR01000014">
    <property type="protein sequence ID" value="KEO83149.1"/>
    <property type="molecule type" value="Genomic_DNA"/>
</dbReference>
<dbReference type="Pfam" id="PF02463">
    <property type="entry name" value="SMC_N"/>
    <property type="match status" value="1"/>
</dbReference>
<dbReference type="InterPro" id="IPR003395">
    <property type="entry name" value="RecF/RecN/SMC_N"/>
</dbReference>
<accession>A0A074LPZ6</accession>
<evidence type="ECO:0000259" key="1">
    <source>
        <dbReference type="SMART" id="SM00382"/>
    </source>
</evidence>
<organism evidence="2 3">
    <name type="scientific">Tumebacillus flagellatus</name>
    <dbReference type="NCBI Taxonomy" id="1157490"/>
    <lineage>
        <taxon>Bacteria</taxon>
        <taxon>Bacillati</taxon>
        <taxon>Bacillota</taxon>
        <taxon>Bacilli</taxon>
        <taxon>Bacillales</taxon>
        <taxon>Alicyclobacillaceae</taxon>
        <taxon>Tumebacillus</taxon>
    </lineage>
</organism>
<dbReference type="STRING" id="1157490.EL26_11815"/>
<dbReference type="PANTHER" id="PTHR43581">
    <property type="entry name" value="ATP/GTP PHOSPHATASE"/>
    <property type="match status" value="1"/>
</dbReference>
<dbReference type="InterPro" id="IPR003593">
    <property type="entry name" value="AAA+_ATPase"/>
</dbReference>
<reference evidence="2 3" key="1">
    <citation type="journal article" date="2013" name="Int. J. Syst. Evol. Microbiol.">
        <title>Tumebacillus flagellatus sp. nov., an alpha-amylase/pullulanase-producing bacterium isolated from cassava wastewater.</title>
        <authorList>
            <person name="Wang Q."/>
            <person name="Xie N."/>
            <person name="Qin Y."/>
            <person name="Shen N."/>
            <person name="Zhu J."/>
            <person name="Mi H."/>
            <person name="Huang R."/>
        </authorList>
    </citation>
    <scope>NUCLEOTIDE SEQUENCE [LARGE SCALE GENOMIC DNA]</scope>
    <source>
        <strain evidence="2 3">GST4</strain>
    </source>
</reference>
<dbReference type="eggNOG" id="COG3950">
    <property type="taxonomic scope" value="Bacteria"/>
</dbReference>
<dbReference type="InterPro" id="IPR051396">
    <property type="entry name" value="Bact_Antivir_Def_Nuclease"/>
</dbReference>
<name>A0A074LPZ6_9BACL</name>
<dbReference type="PANTHER" id="PTHR43581:SF2">
    <property type="entry name" value="EXCINUCLEASE ATPASE SUBUNIT"/>
    <property type="match status" value="1"/>
</dbReference>
<protein>
    <recommendedName>
        <fullName evidence="1">AAA+ ATPase domain-containing protein</fullName>
    </recommendedName>
</protein>
<gene>
    <name evidence="2" type="ORF">EL26_11815</name>
</gene>
<evidence type="ECO:0000313" key="2">
    <source>
        <dbReference type="EMBL" id="KEO83149.1"/>
    </source>
</evidence>
<dbReference type="AlphaFoldDB" id="A0A074LPZ6"/>
<comment type="caution">
    <text evidence="2">The sequence shown here is derived from an EMBL/GenBank/DDBJ whole genome shotgun (WGS) entry which is preliminary data.</text>
</comment>
<dbReference type="InterPro" id="IPR027417">
    <property type="entry name" value="P-loop_NTPase"/>
</dbReference>
<dbReference type="Proteomes" id="UP000027931">
    <property type="component" value="Unassembled WGS sequence"/>
</dbReference>
<dbReference type="SMART" id="SM00382">
    <property type="entry name" value="AAA"/>
    <property type="match status" value="1"/>
</dbReference>
<feature type="domain" description="AAA+ ATPase" evidence="1">
    <location>
        <begin position="69"/>
        <end position="383"/>
    </location>
</feature>
<evidence type="ECO:0000313" key="3">
    <source>
        <dbReference type="Proteomes" id="UP000027931"/>
    </source>
</evidence>
<dbReference type="Gene3D" id="3.40.50.300">
    <property type="entry name" value="P-loop containing nucleotide triphosphate hydrolases"/>
    <property type="match status" value="1"/>
</dbReference>
<keyword evidence="3" id="KW-1185">Reference proteome</keyword>
<proteinExistence type="predicted"/>
<dbReference type="SUPFAM" id="SSF52540">
    <property type="entry name" value="P-loop containing nucleoside triphosphate hydrolases"/>
    <property type="match status" value="1"/>
</dbReference>